<feature type="chain" id="PRO_5018156514" evidence="1">
    <location>
        <begin position="26"/>
        <end position="293"/>
    </location>
</feature>
<dbReference type="PANTHER" id="PTHR42951">
    <property type="entry name" value="METALLO-BETA-LACTAMASE DOMAIN-CONTAINING"/>
    <property type="match status" value="1"/>
</dbReference>
<dbReference type="Pfam" id="PF00753">
    <property type="entry name" value="Lactamase_B"/>
    <property type="match status" value="1"/>
</dbReference>
<organism evidence="3 4">
    <name type="scientific">Amphritea balenae</name>
    <dbReference type="NCBI Taxonomy" id="452629"/>
    <lineage>
        <taxon>Bacteria</taxon>
        <taxon>Pseudomonadati</taxon>
        <taxon>Pseudomonadota</taxon>
        <taxon>Gammaproteobacteria</taxon>
        <taxon>Oceanospirillales</taxon>
        <taxon>Oceanospirillaceae</taxon>
        <taxon>Amphritea</taxon>
    </lineage>
</organism>
<comment type="caution">
    <text evidence="3">The sequence shown here is derived from an EMBL/GenBank/DDBJ whole genome shotgun (WGS) entry which is preliminary data.</text>
</comment>
<gene>
    <name evidence="3" type="ORF">EHS89_00390</name>
</gene>
<evidence type="ECO:0000313" key="4">
    <source>
        <dbReference type="Proteomes" id="UP000267535"/>
    </source>
</evidence>
<accession>A0A3P1SV79</accession>
<evidence type="ECO:0000256" key="1">
    <source>
        <dbReference type="SAM" id="SignalP"/>
    </source>
</evidence>
<dbReference type="GO" id="GO:0016787">
    <property type="term" value="F:hydrolase activity"/>
    <property type="evidence" value="ECO:0007669"/>
    <property type="project" value="UniProtKB-KW"/>
</dbReference>
<keyword evidence="4" id="KW-1185">Reference proteome</keyword>
<feature type="signal peptide" evidence="1">
    <location>
        <begin position="1"/>
        <end position="25"/>
    </location>
</feature>
<dbReference type="RefSeq" id="WP_124924131.1">
    <property type="nucleotide sequence ID" value="NZ_BMOH01000001.1"/>
</dbReference>
<dbReference type="InterPro" id="IPR036866">
    <property type="entry name" value="RibonucZ/Hydroxyglut_hydro"/>
</dbReference>
<dbReference type="OrthoDB" id="8441428at2"/>
<evidence type="ECO:0000259" key="2">
    <source>
        <dbReference type="SMART" id="SM00849"/>
    </source>
</evidence>
<dbReference type="InterPro" id="IPR050855">
    <property type="entry name" value="NDM-1-like"/>
</dbReference>
<dbReference type="SUPFAM" id="SSF56281">
    <property type="entry name" value="Metallo-hydrolase/oxidoreductase"/>
    <property type="match status" value="1"/>
</dbReference>
<sequence length="293" mass="32381">MTLSLKQLSATAILTACSVLSTVQAADLTLKVFNPGDKSLFPVTSTLITGPTEAVLIDAQFQRDDAQSVLKMIQESGKELKTIYISHGDPDFYFGLDVISDAYPNASIVSSPETLKHIRATIDRKIGYWGPILGKNAPQKTIIPSLLKSNTLTVDGEELNIIGLNGQDPKHTFVWIPSIKTVTGGVIVYEKMHVWMADNQTAESRDKWLHSLDRMLSLEPEKIVPGHYSGTSSMNTEAIEFTQQYIRTFEDSAIAAKSSMELAEEMNKKFPEFAKNATLELSAKVIKGEMQWP</sequence>
<dbReference type="PROSITE" id="PS51257">
    <property type="entry name" value="PROKAR_LIPOPROTEIN"/>
    <property type="match status" value="1"/>
</dbReference>
<proteinExistence type="predicted"/>
<feature type="domain" description="Metallo-beta-lactamase" evidence="2">
    <location>
        <begin position="42"/>
        <end position="227"/>
    </location>
</feature>
<dbReference type="SMART" id="SM00849">
    <property type="entry name" value="Lactamase_B"/>
    <property type="match status" value="1"/>
</dbReference>
<dbReference type="CDD" id="cd07739">
    <property type="entry name" value="metallo-hydrolase-like_MBL-fold"/>
    <property type="match status" value="1"/>
</dbReference>
<evidence type="ECO:0000313" key="3">
    <source>
        <dbReference type="EMBL" id="RRD01059.1"/>
    </source>
</evidence>
<name>A0A3P1SV79_9GAMM</name>
<reference evidence="3 4" key="1">
    <citation type="submission" date="2018-11" db="EMBL/GenBank/DDBJ databases">
        <title>The draft genome sequence of Amphritea balenae JAMM 1525T.</title>
        <authorList>
            <person name="Fang Z."/>
            <person name="Zhang Y."/>
            <person name="Han X."/>
        </authorList>
    </citation>
    <scope>NUCLEOTIDE SEQUENCE [LARGE SCALE GENOMIC DNA]</scope>
    <source>
        <strain evidence="3 4">JAMM 1525</strain>
    </source>
</reference>
<dbReference type="Proteomes" id="UP000267535">
    <property type="component" value="Unassembled WGS sequence"/>
</dbReference>
<dbReference type="Gene3D" id="3.60.15.10">
    <property type="entry name" value="Ribonuclease Z/Hydroxyacylglutathione hydrolase-like"/>
    <property type="match status" value="1"/>
</dbReference>
<protein>
    <submittedName>
        <fullName evidence="3">MBL fold metallo-hydrolase</fullName>
    </submittedName>
</protein>
<dbReference type="InterPro" id="IPR001279">
    <property type="entry name" value="Metallo-B-lactamas"/>
</dbReference>
<dbReference type="AlphaFoldDB" id="A0A3P1SV79"/>
<keyword evidence="3" id="KW-0378">Hydrolase</keyword>
<dbReference type="EMBL" id="RQXV01000001">
    <property type="protein sequence ID" value="RRD01059.1"/>
    <property type="molecule type" value="Genomic_DNA"/>
</dbReference>
<dbReference type="PANTHER" id="PTHR42951:SF14">
    <property type="entry name" value="METALLO-BETA-LACTAMASE SUPERFAMILY PROTEIN"/>
    <property type="match status" value="1"/>
</dbReference>
<keyword evidence="1" id="KW-0732">Signal</keyword>